<gene>
    <name evidence="1" type="ORF">PG994_011640</name>
</gene>
<evidence type="ECO:0000313" key="1">
    <source>
        <dbReference type="EMBL" id="KAK8049910.1"/>
    </source>
</evidence>
<organism evidence="1 2">
    <name type="scientific">Apiospora phragmitis</name>
    <dbReference type="NCBI Taxonomy" id="2905665"/>
    <lineage>
        <taxon>Eukaryota</taxon>
        <taxon>Fungi</taxon>
        <taxon>Dikarya</taxon>
        <taxon>Ascomycota</taxon>
        <taxon>Pezizomycotina</taxon>
        <taxon>Sordariomycetes</taxon>
        <taxon>Xylariomycetidae</taxon>
        <taxon>Amphisphaeriales</taxon>
        <taxon>Apiosporaceae</taxon>
        <taxon>Apiospora</taxon>
    </lineage>
</organism>
<sequence length="142" mass="16090">MRDDVSCSALVDHTVASLDQVTRDAPLAQGEASTLKLATGRDRRARSRPCLLTSRDGAYQPTRHIWRARRRAIRHEAIHVYHRGSFIDVASRSKPNTLRCRDHTSATRITSSHEDCRPAFVDDRASLDVVVNYMMLLCTVQF</sequence>
<dbReference type="Proteomes" id="UP001480595">
    <property type="component" value="Unassembled WGS sequence"/>
</dbReference>
<comment type="caution">
    <text evidence="1">The sequence shown here is derived from an EMBL/GenBank/DDBJ whole genome shotgun (WGS) entry which is preliminary data.</text>
</comment>
<dbReference type="RefSeq" id="XP_066712159.1">
    <property type="nucleotide sequence ID" value="XM_066863049.1"/>
</dbReference>
<proteinExistence type="predicted"/>
<keyword evidence="2" id="KW-1185">Reference proteome</keyword>
<reference evidence="1 2" key="1">
    <citation type="submission" date="2023-01" db="EMBL/GenBank/DDBJ databases">
        <title>Analysis of 21 Apiospora genomes using comparative genomics revels a genus with tremendous synthesis potential of carbohydrate active enzymes and secondary metabolites.</title>
        <authorList>
            <person name="Sorensen T."/>
        </authorList>
    </citation>
    <scope>NUCLEOTIDE SEQUENCE [LARGE SCALE GENOMIC DNA]</scope>
    <source>
        <strain evidence="1 2">CBS 135458</strain>
    </source>
</reference>
<name>A0ABR1TVL5_9PEZI</name>
<evidence type="ECO:0000313" key="2">
    <source>
        <dbReference type="Proteomes" id="UP001480595"/>
    </source>
</evidence>
<dbReference type="EMBL" id="JAQQWL010000011">
    <property type="protein sequence ID" value="KAK8049910.1"/>
    <property type="molecule type" value="Genomic_DNA"/>
</dbReference>
<dbReference type="GeneID" id="92096112"/>
<protein>
    <submittedName>
        <fullName evidence="1">Uncharacterized protein</fullName>
    </submittedName>
</protein>
<accession>A0ABR1TVL5</accession>